<dbReference type="PANTHER" id="PTHR46481:SF10">
    <property type="entry name" value="ZINC FINGER BED DOMAIN-CONTAINING PROTEIN 39"/>
    <property type="match status" value="1"/>
</dbReference>
<dbReference type="SMART" id="SM00614">
    <property type="entry name" value="ZnF_BED"/>
    <property type="match status" value="1"/>
</dbReference>
<dbReference type="Pfam" id="PF02892">
    <property type="entry name" value="zf-BED"/>
    <property type="match status" value="1"/>
</dbReference>
<dbReference type="InterPro" id="IPR012337">
    <property type="entry name" value="RNaseH-like_sf"/>
</dbReference>
<dbReference type="GO" id="GO:0005634">
    <property type="term" value="C:nucleus"/>
    <property type="evidence" value="ECO:0007669"/>
    <property type="project" value="UniProtKB-SubCell"/>
</dbReference>
<evidence type="ECO:0000256" key="5">
    <source>
        <dbReference type="ARBA" id="ARBA00023015"/>
    </source>
</evidence>
<protein>
    <submittedName>
        <fullName evidence="8">BED-type domain-containing protein</fullName>
    </submittedName>
</protein>
<accession>A0A2A6CXR2</accession>
<evidence type="ECO:0000256" key="2">
    <source>
        <dbReference type="ARBA" id="ARBA00022723"/>
    </source>
</evidence>
<evidence type="ECO:0000313" key="8">
    <source>
        <dbReference type="EnsemblMetazoa" id="PPA14820.1"/>
    </source>
</evidence>
<dbReference type="GO" id="GO:0009791">
    <property type="term" value="P:post-embryonic development"/>
    <property type="evidence" value="ECO:0007669"/>
    <property type="project" value="UniProtKB-ARBA"/>
</dbReference>
<evidence type="ECO:0000256" key="7">
    <source>
        <dbReference type="ARBA" id="ARBA00023242"/>
    </source>
</evidence>
<dbReference type="EnsemblMetazoa" id="PPA14820.1">
    <property type="protein sequence ID" value="PPA14820.1"/>
    <property type="gene ID" value="WBGene00104374"/>
</dbReference>
<evidence type="ECO:0000313" key="9">
    <source>
        <dbReference type="Proteomes" id="UP000005239"/>
    </source>
</evidence>
<comment type="subcellular location">
    <subcellularLocation>
        <location evidence="1">Nucleus</location>
    </subcellularLocation>
</comment>
<keyword evidence="5" id="KW-0805">Transcription regulation</keyword>
<organism evidence="8 9">
    <name type="scientific">Pristionchus pacificus</name>
    <name type="common">Parasitic nematode worm</name>
    <dbReference type="NCBI Taxonomy" id="54126"/>
    <lineage>
        <taxon>Eukaryota</taxon>
        <taxon>Metazoa</taxon>
        <taxon>Ecdysozoa</taxon>
        <taxon>Nematoda</taxon>
        <taxon>Chromadorea</taxon>
        <taxon>Rhabditida</taxon>
        <taxon>Rhabditina</taxon>
        <taxon>Diplogasteromorpha</taxon>
        <taxon>Diplogasteroidea</taxon>
        <taxon>Neodiplogasteridae</taxon>
        <taxon>Pristionchus</taxon>
    </lineage>
</organism>
<evidence type="ECO:0000256" key="3">
    <source>
        <dbReference type="ARBA" id="ARBA00022771"/>
    </source>
</evidence>
<evidence type="ECO:0000256" key="4">
    <source>
        <dbReference type="ARBA" id="ARBA00022833"/>
    </source>
</evidence>
<reference evidence="8" key="2">
    <citation type="submission" date="2022-06" db="UniProtKB">
        <authorList>
            <consortium name="EnsemblMetazoa"/>
        </authorList>
    </citation>
    <scope>IDENTIFICATION</scope>
    <source>
        <strain evidence="8">PS312</strain>
    </source>
</reference>
<keyword evidence="6" id="KW-0804">Transcription</keyword>
<dbReference type="AlphaFoldDB" id="A0A2A6CXR2"/>
<gene>
    <name evidence="8" type="primary">WBGene00104374</name>
</gene>
<dbReference type="InterPro" id="IPR003656">
    <property type="entry name" value="Znf_BED"/>
</dbReference>
<keyword evidence="7" id="KW-0539">Nucleus</keyword>
<name>A0A2A6CXR2_PRIPA</name>
<keyword evidence="9" id="KW-1185">Reference proteome</keyword>
<proteinExistence type="predicted"/>
<keyword evidence="3" id="KW-0863">Zinc-finger</keyword>
<keyword evidence="4" id="KW-0862">Zinc</keyword>
<sequence length="240" mass="27095">MVGRQGIAGDLAPSARGRKKSSPWRAFFKLIPGDTDHMECKICPAQIKCDTGTTGLKAHVKSCNPSGYAKVDAGDRRHASISSLPLNKIAHPSFNDFVQSLDPLYEPPSRKELGGSLLDRLYNKSKEEVKQAVKGQNVSVVIDHYSDLRSGVGMMGCTAHFIDDSFRRQFYVLSVNPIEEDHNAIQVKNFIHDLEKEYGIKMTLMLIAMTIMVAKYLVTTRKCQRKTMWMRKKRKKKSFE</sequence>
<accession>A0A8R1U9U2</accession>
<keyword evidence="2" id="KW-0479">Metal-binding</keyword>
<dbReference type="SUPFAM" id="SSF57667">
    <property type="entry name" value="beta-beta-alpha zinc fingers"/>
    <property type="match status" value="1"/>
</dbReference>
<evidence type="ECO:0000256" key="1">
    <source>
        <dbReference type="ARBA" id="ARBA00004123"/>
    </source>
</evidence>
<dbReference type="PANTHER" id="PTHR46481">
    <property type="entry name" value="ZINC FINGER BED DOMAIN-CONTAINING PROTEIN 4"/>
    <property type="match status" value="1"/>
</dbReference>
<dbReference type="SUPFAM" id="SSF53098">
    <property type="entry name" value="Ribonuclease H-like"/>
    <property type="match status" value="1"/>
</dbReference>
<dbReference type="GO" id="GO:0008270">
    <property type="term" value="F:zinc ion binding"/>
    <property type="evidence" value="ECO:0007669"/>
    <property type="project" value="UniProtKB-KW"/>
</dbReference>
<dbReference type="OrthoDB" id="6777440at2759"/>
<dbReference type="Proteomes" id="UP000005239">
    <property type="component" value="Unassembled WGS sequence"/>
</dbReference>
<dbReference type="GO" id="GO:0003677">
    <property type="term" value="F:DNA binding"/>
    <property type="evidence" value="ECO:0007669"/>
    <property type="project" value="InterPro"/>
</dbReference>
<reference evidence="9" key="1">
    <citation type="journal article" date="2008" name="Nat. Genet.">
        <title>The Pristionchus pacificus genome provides a unique perspective on nematode lifestyle and parasitism.</title>
        <authorList>
            <person name="Dieterich C."/>
            <person name="Clifton S.W."/>
            <person name="Schuster L.N."/>
            <person name="Chinwalla A."/>
            <person name="Delehaunty K."/>
            <person name="Dinkelacker I."/>
            <person name="Fulton L."/>
            <person name="Fulton R."/>
            <person name="Godfrey J."/>
            <person name="Minx P."/>
            <person name="Mitreva M."/>
            <person name="Roeseler W."/>
            <person name="Tian H."/>
            <person name="Witte H."/>
            <person name="Yang S.P."/>
            <person name="Wilson R.K."/>
            <person name="Sommer R.J."/>
        </authorList>
    </citation>
    <scope>NUCLEOTIDE SEQUENCE [LARGE SCALE GENOMIC DNA]</scope>
    <source>
        <strain evidence="9">PS312</strain>
    </source>
</reference>
<dbReference type="InterPro" id="IPR052035">
    <property type="entry name" value="ZnF_BED_domain_contain"/>
</dbReference>
<dbReference type="InterPro" id="IPR036236">
    <property type="entry name" value="Znf_C2H2_sf"/>
</dbReference>
<evidence type="ECO:0000256" key="6">
    <source>
        <dbReference type="ARBA" id="ARBA00023163"/>
    </source>
</evidence>